<dbReference type="PANTHER" id="PTHR11229:SF16">
    <property type="entry name" value="LARGE RIBOSOMAL SUBUNIT PROTEIN UL3C"/>
    <property type="match status" value="1"/>
</dbReference>
<name>A0A9W7LPR8_HIBTR</name>
<dbReference type="OrthoDB" id="274683at2759"/>
<dbReference type="GO" id="GO:0005840">
    <property type="term" value="C:ribosome"/>
    <property type="evidence" value="ECO:0007669"/>
    <property type="project" value="InterPro"/>
</dbReference>
<dbReference type="Proteomes" id="UP001165190">
    <property type="component" value="Unassembled WGS sequence"/>
</dbReference>
<dbReference type="Gene3D" id="2.40.30.10">
    <property type="entry name" value="Translation factors"/>
    <property type="match status" value="1"/>
</dbReference>
<dbReference type="InterPro" id="IPR009000">
    <property type="entry name" value="Transl_B-barrel_sf"/>
</dbReference>
<evidence type="ECO:0008006" key="3">
    <source>
        <dbReference type="Google" id="ProtNLM"/>
    </source>
</evidence>
<evidence type="ECO:0000313" key="2">
    <source>
        <dbReference type="Proteomes" id="UP001165190"/>
    </source>
</evidence>
<evidence type="ECO:0000313" key="1">
    <source>
        <dbReference type="EMBL" id="GMI72662.1"/>
    </source>
</evidence>
<protein>
    <recommendedName>
        <fullName evidence="3">50S ribosomal protein L3</fullName>
    </recommendedName>
</protein>
<dbReference type="AlphaFoldDB" id="A0A9W7LPR8"/>
<reference evidence="1" key="1">
    <citation type="submission" date="2023-05" db="EMBL/GenBank/DDBJ databases">
        <title>Genome and transcriptome analyses reveal genes involved in the formation of fine ridges on petal epidermal cells in Hibiscus trionum.</title>
        <authorList>
            <person name="Koshimizu S."/>
            <person name="Masuda S."/>
            <person name="Ishii T."/>
            <person name="Shirasu K."/>
            <person name="Hoshino A."/>
            <person name="Arita M."/>
        </authorList>
    </citation>
    <scope>NUCLEOTIDE SEQUENCE</scope>
    <source>
        <strain evidence="1">Hamamatsu line</strain>
    </source>
</reference>
<dbReference type="SUPFAM" id="SSF50447">
    <property type="entry name" value="Translation proteins"/>
    <property type="match status" value="1"/>
</dbReference>
<dbReference type="InterPro" id="IPR019927">
    <property type="entry name" value="Ribosomal_uL3_bac/org-type"/>
</dbReference>
<accession>A0A9W7LPR8</accession>
<dbReference type="PANTHER" id="PTHR11229">
    <property type="entry name" value="50S RIBOSOMAL PROTEIN L3"/>
    <property type="match status" value="1"/>
</dbReference>
<dbReference type="GO" id="GO:0003735">
    <property type="term" value="F:structural constituent of ribosome"/>
    <property type="evidence" value="ECO:0007669"/>
    <property type="project" value="InterPro"/>
</dbReference>
<comment type="caution">
    <text evidence="1">The sequence shown here is derived from an EMBL/GenBank/DDBJ whole genome shotgun (WGS) entry which is preliminary data.</text>
</comment>
<sequence length="80" mass="8924">MSTEAGVGVMGTKLGMMSFFETDNKVVPVTIVGFKEGDRVTQVKTSATDDYDAVQFQVGQIVKFIKWVLHAWKKHFPDSL</sequence>
<keyword evidence="2" id="KW-1185">Reference proteome</keyword>
<dbReference type="EMBL" id="BSYR01000010">
    <property type="protein sequence ID" value="GMI72662.1"/>
    <property type="molecule type" value="Genomic_DNA"/>
</dbReference>
<dbReference type="GO" id="GO:0009941">
    <property type="term" value="C:chloroplast envelope"/>
    <property type="evidence" value="ECO:0007669"/>
    <property type="project" value="TreeGrafter"/>
</dbReference>
<organism evidence="1 2">
    <name type="scientific">Hibiscus trionum</name>
    <name type="common">Flower of an hour</name>
    <dbReference type="NCBI Taxonomy" id="183268"/>
    <lineage>
        <taxon>Eukaryota</taxon>
        <taxon>Viridiplantae</taxon>
        <taxon>Streptophyta</taxon>
        <taxon>Embryophyta</taxon>
        <taxon>Tracheophyta</taxon>
        <taxon>Spermatophyta</taxon>
        <taxon>Magnoliopsida</taxon>
        <taxon>eudicotyledons</taxon>
        <taxon>Gunneridae</taxon>
        <taxon>Pentapetalae</taxon>
        <taxon>rosids</taxon>
        <taxon>malvids</taxon>
        <taxon>Malvales</taxon>
        <taxon>Malvaceae</taxon>
        <taxon>Malvoideae</taxon>
        <taxon>Hibiscus</taxon>
    </lineage>
</organism>
<dbReference type="GO" id="GO:0006412">
    <property type="term" value="P:translation"/>
    <property type="evidence" value="ECO:0007669"/>
    <property type="project" value="InterPro"/>
</dbReference>
<gene>
    <name evidence="1" type="ORF">HRI_000935500</name>
</gene>
<proteinExistence type="predicted"/>